<reference evidence="4 5" key="1">
    <citation type="submission" date="2024-06" db="EMBL/GenBank/DDBJ databases">
        <title>A chromosome-level genome assembly of beet webworm, Loxostege sticticalis.</title>
        <authorList>
            <person name="Zhang Y."/>
        </authorList>
    </citation>
    <scope>NUCLEOTIDE SEQUENCE [LARGE SCALE GENOMIC DNA]</scope>
    <source>
        <strain evidence="4">AQ028</strain>
        <tissue evidence="4">Male pupae</tissue>
    </source>
</reference>
<feature type="coiled-coil region" evidence="1">
    <location>
        <begin position="130"/>
        <end position="192"/>
    </location>
</feature>
<evidence type="ECO:0000256" key="2">
    <source>
        <dbReference type="SAM" id="MobiDB-lite"/>
    </source>
</evidence>
<dbReference type="Proteomes" id="UP001549921">
    <property type="component" value="Unassembled WGS sequence"/>
</dbReference>
<dbReference type="EMBL" id="JBEDNZ010000024">
    <property type="protein sequence ID" value="KAL0811406.1"/>
    <property type="molecule type" value="Genomic_DNA"/>
</dbReference>
<evidence type="ECO:0000313" key="4">
    <source>
        <dbReference type="EMBL" id="KAL0811406.1"/>
    </source>
</evidence>
<organism evidence="4 5">
    <name type="scientific">Loxostege sticticalis</name>
    <name type="common">Beet webworm moth</name>
    <dbReference type="NCBI Taxonomy" id="481309"/>
    <lineage>
        <taxon>Eukaryota</taxon>
        <taxon>Metazoa</taxon>
        <taxon>Ecdysozoa</taxon>
        <taxon>Arthropoda</taxon>
        <taxon>Hexapoda</taxon>
        <taxon>Insecta</taxon>
        <taxon>Pterygota</taxon>
        <taxon>Neoptera</taxon>
        <taxon>Endopterygota</taxon>
        <taxon>Lepidoptera</taxon>
        <taxon>Glossata</taxon>
        <taxon>Ditrysia</taxon>
        <taxon>Pyraloidea</taxon>
        <taxon>Crambidae</taxon>
        <taxon>Pyraustinae</taxon>
        <taxon>Loxostege</taxon>
    </lineage>
</organism>
<evidence type="ECO:0000256" key="1">
    <source>
        <dbReference type="SAM" id="Coils"/>
    </source>
</evidence>
<name>A0ABD0SBH2_LOXSC</name>
<feature type="domain" description="FP protein C-terminal" evidence="3">
    <location>
        <begin position="292"/>
        <end position="338"/>
    </location>
</feature>
<accession>A0ABD0SBH2</accession>
<dbReference type="InterPro" id="IPR057251">
    <property type="entry name" value="FP_C"/>
</dbReference>
<dbReference type="Pfam" id="PF25298">
    <property type="entry name" value="Baculo_FP_2nd"/>
    <property type="match status" value="1"/>
</dbReference>
<protein>
    <recommendedName>
        <fullName evidence="3">FP protein C-terminal domain-containing protein</fullName>
    </recommendedName>
</protein>
<evidence type="ECO:0000259" key="3">
    <source>
        <dbReference type="Pfam" id="PF25298"/>
    </source>
</evidence>
<comment type="caution">
    <text evidence="4">The sequence shown here is derived from an EMBL/GenBank/DDBJ whole genome shotgun (WGS) entry which is preliminary data.</text>
</comment>
<evidence type="ECO:0000313" key="5">
    <source>
        <dbReference type="Proteomes" id="UP001549921"/>
    </source>
</evidence>
<feature type="region of interest" description="Disordered" evidence="2">
    <location>
        <begin position="29"/>
        <end position="71"/>
    </location>
</feature>
<keyword evidence="1" id="KW-0175">Coiled coil</keyword>
<gene>
    <name evidence="4" type="ORF">ABMA28_009809</name>
</gene>
<dbReference type="AlphaFoldDB" id="A0ABD0SBH2"/>
<proteinExistence type="predicted"/>
<feature type="compositionally biased region" description="Polar residues" evidence="2">
    <location>
        <begin position="35"/>
        <end position="61"/>
    </location>
</feature>
<sequence length="343" mass="38973">MSQEQFLSNQHISFRRTWCCPNCTKITRRRDDNTPVRQSQAAPANLNETTMSCDESSQDVSYGTEADNDNLLTSTAAPKSTALTPDRATITYSQFGDLLDQKLLQIRDSLASELKATIRSEINGALEKYKAEINQTIEFLADEQKDLKKEINAAQTQIKLMEKEKSVLQSGLLSLERRLASLERSSRSHNLEIHSIPEKKSEDLMAMIKILGERIKVAIPETCAIRRISKLNKSSDRPRNILVTLPSEHHRDSVIAAFRKYNKVNAGSPLNSANLGVPGEPHRVYIVEHLSPECKELYFEVRKAAKERNFKFVWIKYGRIYVRKDESAAPIHVRDIKVLSNLH</sequence>